<dbReference type="EC" id="6.3.5.1" evidence="7 8"/>
<feature type="binding site" evidence="7">
    <location>
        <begin position="483"/>
        <end position="486"/>
    </location>
    <ligand>
        <name>deamido-NAD(+)</name>
        <dbReference type="ChEBI" id="CHEBI:58437"/>
        <note>ligand shared between two neighboring subunits</note>
    </ligand>
</feature>
<keyword evidence="5 7" id="KW-0067">ATP-binding</keyword>
<dbReference type="InterPro" id="IPR041856">
    <property type="entry name" value="NAD+_synth_C"/>
</dbReference>
<dbReference type="HAMAP" id="MF_02090">
    <property type="entry name" value="NadE_glutamine_dep"/>
    <property type="match status" value="1"/>
</dbReference>
<dbReference type="Gene3D" id="1.10.10.1140">
    <property type="entry name" value="Glutamine-dependent NAD+ synthetase, C-terminal domain"/>
    <property type="match status" value="1"/>
</dbReference>
<comment type="caution">
    <text evidence="12">The sequence shown here is derived from an EMBL/GenBank/DDBJ whole genome shotgun (WGS) entry which is preliminary data.</text>
</comment>
<feature type="binding site" evidence="7">
    <location>
        <position position="473"/>
    </location>
    <ligand>
        <name>ATP</name>
        <dbReference type="ChEBI" id="CHEBI:30616"/>
    </ligand>
</feature>
<dbReference type="PROSITE" id="PS50263">
    <property type="entry name" value="CN_HYDROLASE"/>
    <property type="match status" value="1"/>
</dbReference>
<dbReference type="GO" id="GO:0003952">
    <property type="term" value="F:NAD+ synthase (glutamine-hydrolyzing) activity"/>
    <property type="evidence" value="ECO:0007669"/>
    <property type="project" value="UniProtKB-UniRule"/>
</dbReference>
<accession>A0A1G1ZGM4</accession>
<feature type="binding site" evidence="7">
    <location>
        <position position="126"/>
    </location>
    <ligand>
        <name>L-glutamine</name>
        <dbReference type="ChEBI" id="CHEBI:58359"/>
    </ligand>
</feature>
<evidence type="ECO:0000256" key="4">
    <source>
        <dbReference type="ARBA" id="ARBA00022741"/>
    </source>
</evidence>
<reference evidence="12 13" key="1">
    <citation type="journal article" date="2016" name="Nat. Commun.">
        <title>Thousands of microbial genomes shed light on interconnected biogeochemical processes in an aquifer system.</title>
        <authorList>
            <person name="Anantharaman K."/>
            <person name="Brown C.T."/>
            <person name="Hug L.A."/>
            <person name="Sharon I."/>
            <person name="Castelle C.J."/>
            <person name="Probst A.J."/>
            <person name="Thomas B.C."/>
            <person name="Singh A."/>
            <person name="Wilkins M.J."/>
            <person name="Karaoz U."/>
            <person name="Brodie E.L."/>
            <person name="Williams K.H."/>
            <person name="Hubbard S.S."/>
            <person name="Banfield J.F."/>
        </authorList>
    </citation>
    <scope>NUCLEOTIDE SEQUENCE [LARGE SCALE GENOMIC DNA]</scope>
</reference>
<dbReference type="STRING" id="1798404.A3B92_03480"/>
<dbReference type="SUPFAM" id="SSF52402">
    <property type="entry name" value="Adenine nucleotide alpha hydrolases-like"/>
    <property type="match status" value="1"/>
</dbReference>
<comment type="function">
    <text evidence="7">Catalyzes the ATP-dependent amidation of deamido-NAD to form NAD. Uses L-glutamine as a nitrogen source.</text>
</comment>
<feature type="binding site" evidence="7">
    <location>
        <position position="203"/>
    </location>
    <ligand>
        <name>L-glutamine</name>
        <dbReference type="ChEBI" id="CHEBI:58359"/>
    </ligand>
</feature>
<feature type="binding site" evidence="7">
    <location>
        <begin position="363"/>
        <end position="370"/>
    </location>
    <ligand>
        <name>ATP</name>
        <dbReference type="ChEBI" id="CHEBI:30616"/>
    </ligand>
</feature>
<feature type="binding site" evidence="7">
    <location>
        <position position="610"/>
    </location>
    <ligand>
        <name>deamido-NAD(+)</name>
        <dbReference type="ChEBI" id="CHEBI:58437"/>
        <note>ligand shared between two neighboring subunits</note>
    </ligand>
</feature>
<proteinExistence type="inferred from homology"/>
<dbReference type="Pfam" id="PF00795">
    <property type="entry name" value="CN_hydrolase"/>
    <property type="match status" value="1"/>
</dbReference>
<protein>
    <recommendedName>
        <fullName evidence="7 8">Glutamine-dependent NAD(+) synthetase</fullName>
        <ecNumber evidence="7 8">6.3.5.1</ecNumber>
    </recommendedName>
    <alternativeName>
        <fullName evidence="7 8">NAD(+) synthase [glutamine-hydrolyzing]</fullName>
    </alternativeName>
</protein>
<dbReference type="PIRSF" id="PIRSF006630">
    <property type="entry name" value="NADS_GAT"/>
    <property type="match status" value="1"/>
</dbReference>
<keyword evidence="10" id="KW-0175">Coiled coil</keyword>
<feature type="active site" description="For glutaminase activity" evidence="7">
    <location>
        <position position="120"/>
    </location>
</feature>
<evidence type="ECO:0000256" key="6">
    <source>
        <dbReference type="ARBA" id="ARBA00023027"/>
    </source>
</evidence>
<evidence type="ECO:0000256" key="3">
    <source>
        <dbReference type="ARBA" id="ARBA00022598"/>
    </source>
</evidence>
<dbReference type="GO" id="GO:0009435">
    <property type="term" value="P:NAD+ biosynthetic process"/>
    <property type="evidence" value="ECO:0007669"/>
    <property type="project" value="UniProtKB-UniRule"/>
</dbReference>
<dbReference type="GO" id="GO:0005524">
    <property type="term" value="F:ATP binding"/>
    <property type="evidence" value="ECO:0007669"/>
    <property type="project" value="UniProtKB-UniRule"/>
</dbReference>
<dbReference type="InterPro" id="IPR014445">
    <property type="entry name" value="Gln-dep_NAD_synthase"/>
</dbReference>
<evidence type="ECO:0000256" key="8">
    <source>
        <dbReference type="PIRNR" id="PIRNR006630"/>
    </source>
</evidence>
<feature type="coiled-coil region" evidence="10">
    <location>
        <begin position="62"/>
        <end position="89"/>
    </location>
</feature>
<feature type="active site" description="Nucleophile; for glutaminase activity" evidence="7">
    <location>
        <position position="176"/>
    </location>
</feature>
<organism evidence="12 13">
    <name type="scientific">Candidatus Harrisonbacteria bacterium RIFCSPHIGHO2_02_FULL_42_16</name>
    <dbReference type="NCBI Taxonomy" id="1798404"/>
    <lineage>
        <taxon>Bacteria</taxon>
        <taxon>Candidatus Harrisoniibacteriota</taxon>
    </lineage>
</organism>
<comment type="similarity">
    <text evidence="2 7 8">In the C-terminal section; belongs to the NAD synthetase family.</text>
</comment>
<name>A0A1G1ZGM4_9BACT</name>
<dbReference type="AlphaFoldDB" id="A0A1G1ZGM4"/>
<feature type="active site" description="Proton acceptor; for glutaminase activity" evidence="7">
    <location>
        <position position="51"/>
    </location>
</feature>
<evidence type="ECO:0000259" key="11">
    <source>
        <dbReference type="PROSITE" id="PS50263"/>
    </source>
</evidence>
<dbReference type="InterPro" id="IPR014729">
    <property type="entry name" value="Rossmann-like_a/b/a_fold"/>
</dbReference>
<dbReference type="UniPathway" id="UPA00253">
    <property type="reaction ID" value="UER00334"/>
</dbReference>
<keyword evidence="4 7" id="KW-0547">Nucleotide-binding</keyword>
<evidence type="ECO:0000256" key="10">
    <source>
        <dbReference type="SAM" id="Coils"/>
    </source>
</evidence>
<gene>
    <name evidence="7" type="primary">nadE</name>
    <name evidence="12" type="ORF">A3B92_03480</name>
</gene>
<feature type="domain" description="CN hydrolase" evidence="11">
    <location>
        <begin position="11"/>
        <end position="276"/>
    </location>
</feature>
<dbReference type="PANTHER" id="PTHR23090:SF9">
    <property type="entry name" value="GLUTAMINE-DEPENDENT NAD(+) SYNTHETASE"/>
    <property type="match status" value="1"/>
</dbReference>
<comment type="similarity">
    <text evidence="9">Belongs to the NAD synthetase family.</text>
</comment>
<dbReference type="PANTHER" id="PTHR23090">
    <property type="entry name" value="NH 3 /GLUTAMINE-DEPENDENT NAD + SYNTHETASE"/>
    <property type="match status" value="1"/>
</dbReference>
<keyword evidence="6 7" id="KW-0520">NAD</keyword>
<dbReference type="InterPro" id="IPR003010">
    <property type="entry name" value="C-N_Hydrolase"/>
</dbReference>
<dbReference type="GO" id="GO:0005737">
    <property type="term" value="C:cytoplasm"/>
    <property type="evidence" value="ECO:0007669"/>
    <property type="project" value="InterPro"/>
</dbReference>
<dbReference type="SUPFAM" id="SSF56317">
    <property type="entry name" value="Carbon-nitrogen hydrolase"/>
    <property type="match status" value="1"/>
</dbReference>
<evidence type="ECO:0000256" key="2">
    <source>
        <dbReference type="ARBA" id="ARBA00007145"/>
    </source>
</evidence>
<dbReference type="CDD" id="cd00553">
    <property type="entry name" value="NAD_synthase"/>
    <property type="match status" value="1"/>
</dbReference>
<evidence type="ECO:0000256" key="5">
    <source>
        <dbReference type="ARBA" id="ARBA00022840"/>
    </source>
</evidence>
<dbReference type="EMBL" id="MHJG01000024">
    <property type="protein sequence ID" value="OGY63296.1"/>
    <property type="molecule type" value="Genomic_DNA"/>
</dbReference>
<evidence type="ECO:0000256" key="7">
    <source>
        <dbReference type="HAMAP-Rule" id="MF_02090"/>
    </source>
</evidence>
<comment type="catalytic activity">
    <reaction evidence="7 8">
        <text>deamido-NAD(+) + L-glutamine + ATP + H2O = L-glutamate + AMP + diphosphate + NAD(+) + H(+)</text>
        <dbReference type="Rhea" id="RHEA:24384"/>
        <dbReference type="ChEBI" id="CHEBI:15377"/>
        <dbReference type="ChEBI" id="CHEBI:15378"/>
        <dbReference type="ChEBI" id="CHEBI:29985"/>
        <dbReference type="ChEBI" id="CHEBI:30616"/>
        <dbReference type="ChEBI" id="CHEBI:33019"/>
        <dbReference type="ChEBI" id="CHEBI:57540"/>
        <dbReference type="ChEBI" id="CHEBI:58359"/>
        <dbReference type="ChEBI" id="CHEBI:58437"/>
        <dbReference type="ChEBI" id="CHEBI:456215"/>
        <dbReference type="EC" id="6.3.5.1"/>
    </reaction>
</comment>
<comment type="pathway">
    <text evidence="1 7 8">Cofactor biosynthesis; NAD(+) biosynthesis; NAD(+) from deamido-NAD(+) (L-Gln route): step 1/1.</text>
</comment>
<dbReference type="NCBIfam" id="NF002730">
    <property type="entry name" value="PRK02628.1"/>
    <property type="match status" value="1"/>
</dbReference>
<dbReference type="CDD" id="cd07570">
    <property type="entry name" value="GAT_Gln-NAD-synth"/>
    <property type="match status" value="1"/>
</dbReference>
<feature type="binding site" evidence="7">
    <location>
        <position position="209"/>
    </location>
    <ligand>
        <name>L-glutamine</name>
        <dbReference type="ChEBI" id="CHEBI:58359"/>
    </ligand>
</feature>
<dbReference type="Gene3D" id="3.60.110.10">
    <property type="entry name" value="Carbon-nitrogen hydrolase"/>
    <property type="match status" value="1"/>
</dbReference>
<feature type="binding site" evidence="7">
    <location>
        <position position="478"/>
    </location>
    <ligand>
        <name>deamido-NAD(+)</name>
        <dbReference type="ChEBI" id="CHEBI:58437"/>
        <note>ligand shared between two neighboring subunits</note>
    </ligand>
</feature>
<evidence type="ECO:0000256" key="1">
    <source>
        <dbReference type="ARBA" id="ARBA00005188"/>
    </source>
</evidence>
<dbReference type="InterPro" id="IPR003694">
    <property type="entry name" value="NAD_synthase"/>
</dbReference>
<keyword evidence="3 7" id="KW-0436">Ligase</keyword>
<dbReference type="Proteomes" id="UP000177960">
    <property type="component" value="Unassembled WGS sequence"/>
</dbReference>
<dbReference type="GO" id="GO:0008795">
    <property type="term" value="F:NAD+ synthase activity"/>
    <property type="evidence" value="ECO:0007669"/>
    <property type="project" value="UniProtKB-UniRule"/>
</dbReference>
<evidence type="ECO:0000256" key="9">
    <source>
        <dbReference type="RuleBase" id="RU003811"/>
    </source>
</evidence>
<dbReference type="Gene3D" id="3.40.50.620">
    <property type="entry name" value="HUPs"/>
    <property type="match status" value="1"/>
</dbReference>
<evidence type="ECO:0000313" key="13">
    <source>
        <dbReference type="Proteomes" id="UP000177960"/>
    </source>
</evidence>
<dbReference type="InterPro" id="IPR022310">
    <property type="entry name" value="NAD/GMP_synthase"/>
</dbReference>
<evidence type="ECO:0000313" key="12">
    <source>
        <dbReference type="EMBL" id="OGY63296.1"/>
    </source>
</evidence>
<dbReference type="GO" id="GO:0004359">
    <property type="term" value="F:glutaminase activity"/>
    <property type="evidence" value="ECO:0007669"/>
    <property type="project" value="InterPro"/>
</dbReference>
<dbReference type="NCBIfam" id="TIGR00552">
    <property type="entry name" value="nadE"/>
    <property type="match status" value="1"/>
</dbReference>
<feature type="binding site" evidence="7">
    <location>
        <position position="449"/>
    </location>
    <ligand>
        <name>deamido-NAD(+)</name>
        <dbReference type="ChEBI" id="CHEBI:58437"/>
        <note>ligand shared between two neighboring subunits</note>
    </ligand>
</feature>
<dbReference type="InterPro" id="IPR036526">
    <property type="entry name" value="C-N_Hydrolase_sf"/>
</dbReference>
<sequence length="647" mass="71876">MNKGAANFGFLRVAAVVPPLKVADPEYNAGKILELAKKAVAEGAAIIVFPELSVTGYTAADLFQQNLLLEKAEAALKRIQSESKKLNAILIVGLPLVFEGKLFNVAAVLGRGKIYGFVPKTHIPGYKEFYEERWFAASRDLVNKEIDFAGRKIPIGADLLFQIKERPEAILGVEICEDLWVPIPPSSLQVLNGATIIANLSASNDLVGKADYRRSLVIQQSARGICGYIYTSCGARESTTDVVFGGQAMIAENGSLLAESERFSRSGEIIISDLDLEHLSTDRTRTTSFGESVREPIKKDFRVLTVDVSVKVTPLIKRKIDSHPFAPFNQNERNKRAEEIFSIQSFGLAKRAEHSGIKKFVIGVSGGLDSALALLVAAKTCGLLGLSRKNISVFTLPGFATTKRTKNNAYKLAKAIGASFEEIDITDTCLRHFKDIGHDSKTQDLVFQNAQARYRTMILMDKSNQSGGIVVGTGDLSEIALGWNTFTGDQISHYNVNAGVPKTLVKYLVEWASGQKEFSGARKVLKDILATPISPELVRSHKKDITQKTEDLIGPYELHDFFLYHFLRWGSCPKKILFLAERVFDEKYPRLVIKKWLRIFLERFFKNQWKRSVMPDGPKVGSVALSPRGDWRMPSDAEVRIWLEDLD</sequence>
<dbReference type="Pfam" id="PF02540">
    <property type="entry name" value="NAD_synthase"/>
    <property type="match status" value="1"/>
</dbReference>